<protein>
    <recommendedName>
        <fullName evidence="15">Cardiolipin synthase</fullName>
        <ecNumber evidence="15">2.7.8.-</ecNumber>
    </recommendedName>
</protein>
<dbReference type="STRING" id="1579316.RC74_06440"/>
<keyword evidence="11" id="KW-0443">Lipid metabolism</keyword>
<evidence type="ECO:0000256" key="9">
    <source>
        <dbReference type="ARBA" id="ARBA00022737"/>
    </source>
</evidence>
<dbReference type="InterPro" id="IPR022924">
    <property type="entry name" value="Cardiolipin_synthase"/>
</dbReference>
<dbReference type="EC" id="2.7.8.-" evidence="15"/>
<evidence type="ECO:0000256" key="6">
    <source>
        <dbReference type="ARBA" id="ARBA00022525"/>
    </source>
</evidence>
<dbReference type="InterPro" id="IPR027379">
    <property type="entry name" value="CLS_N"/>
</dbReference>
<dbReference type="RefSeq" id="WP_052274596.1">
    <property type="nucleotide sequence ID" value="NZ_CP014327.1"/>
</dbReference>
<evidence type="ECO:0000259" key="17">
    <source>
        <dbReference type="PROSITE" id="PS50035"/>
    </source>
</evidence>
<evidence type="ECO:0000256" key="3">
    <source>
        <dbReference type="ARBA" id="ARBA00004651"/>
    </source>
</evidence>
<comment type="subcellular location">
    <subcellularLocation>
        <location evidence="3">Cell membrane</location>
        <topology evidence="3">Multi-pass membrane protein</topology>
    </subcellularLocation>
    <subcellularLocation>
        <location evidence="2">Secreted</location>
    </subcellularLocation>
</comment>
<evidence type="ECO:0000256" key="8">
    <source>
        <dbReference type="ARBA" id="ARBA00022692"/>
    </source>
</evidence>
<keyword evidence="12 16" id="KW-0472">Membrane</keyword>
<evidence type="ECO:0000256" key="16">
    <source>
        <dbReference type="SAM" id="Phobius"/>
    </source>
</evidence>
<feature type="domain" description="PLD phosphodiesterase" evidence="17">
    <location>
        <begin position="384"/>
        <end position="411"/>
    </location>
</feature>
<dbReference type="Proteomes" id="UP000070371">
    <property type="component" value="Chromosome"/>
</dbReference>
<feature type="domain" description="PLD phosphodiesterase" evidence="17">
    <location>
        <begin position="208"/>
        <end position="235"/>
    </location>
</feature>
<comment type="function">
    <text evidence="1">Could be a virulence factor.</text>
</comment>
<keyword evidence="10 16" id="KW-1133">Transmembrane helix</keyword>
<evidence type="ECO:0000256" key="14">
    <source>
        <dbReference type="ARBA" id="ARBA00023264"/>
    </source>
</evidence>
<evidence type="ECO:0000256" key="11">
    <source>
        <dbReference type="ARBA" id="ARBA00023098"/>
    </source>
</evidence>
<organism evidence="18 19">
    <name type="scientific">Falsihalocynthiibacter arcticus</name>
    <dbReference type="NCBI Taxonomy" id="1579316"/>
    <lineage>
        <taxon>Bacteria</taxon>
        <taxon>Pseudomonadati</taxon>
        <taxon>Pseudomonadota</taxon>
        <taxon>Alphaproteobacteria</taxon>
        <taxon>Rhodobacterales</taxon>
        <taxon>Roseobacteraceae</taxon>
        <taxon>Falsihalocynthiibacter</taxon>
    </lineage>
</organism>
<keyword evidence="7" id="KW-0808">Transferase</keyword>
<feature type="transmembrane region" description="Helical" evidence="16">
    <location>
        <begin position="37"/>
        <end position="58"/>
    </location>
</feature>
<keyword evidence="13" id="KW-0594">Phospholipid biosynthesis</keyword>
<dbReference type="Pfam" id="PF13396">
    <property type="entry name" value="PLDc_N"/>
    <property type="match status" value="1"/>
</dbReference>
<keyword evidence="4" id="KW-1003">Cell membrane</keyword>
<sequence>MLVFLLLVGTIVLWTTAVLFAYFAVTSARTPQGSVAWVFLLLALPMVGIPAYLFLGNFRFKGYIVARRDSGSVIARIAEYAKEFEAVGDDDNVGYQTFENIAQAPIVSGNSIEILINGAATFSSIFAAIDDAKNYILVQFYIIKNDTLGREFKQKLIDAARRGVHVRLLFDAVGSSKLPTEYLADLEDSGIETVNAHSLHGPRTRFQINFRNHRKTLVVDGVIGFTGGLNVGDEYMGRDPGFGPWRDTHCRLIGPVVLQLQLVFSEDWHWATKQVLGDNLNWSPTRAPANMDALLMATGPADTLETGSLYFCAAISAAENRIWIASPYLVPDIDILTVLKLAALRGVDVRIMVPERPDHYITWLAAFAFLDELREVGVKILKYQDGFMHQKVLVVDEAIASIGTTNMDNRSCRLNFEATVMVFDKRAACAVAAMLEEDFTRCKVVAYNLNEKSRLLRVGAPIARLFAPLL</sequence>
<keyword evidence="6" id="KW-0964">Secreted</keyword>
<accession>A0A126UY41</accession>
<keyword evidence="19" id="KW-1185">Reference proteome</keyword>
<evidence type="ECO:0000256" key="4">
    <source>
        <dbReference type="ARBA" id="ARBA00022475"/>
    </source>
</evidence>
<keyword evidence="9" id="KW-0677">Repeat</keyword>
<evidence type="ECO:0000256" key="13">
    <source>
        <dbReference type="ARBA" id="ARBA00023209"/>
    </source>
</evidence>
<keyword evidence="5" id="KW-0444">Lipid biosynthesis</keyword>
<reference evidence="18 19" key="1">
    <citation type="submission" date="2016-02" db="EMBL/GenBank/DDBJ databases">
        <title>Complete genome sequence of Halocynthiibacter arcticus PAMC 20958t from arctic marine sediment.</title>
        <authorList>
            <person name="Lee Y.M."/>
            <person name="Baek K."/>
            <person name="Lee H.K."/>
            <person name="Shin S.C."/>
        </authorList>
    </citation>
    <scope>NUCLEOTIDE SEQUENCE [LARGE SCALE GENOMIC DNA]</scope>
    <source>
        <strain evidence="18">PAMC 20958</strain>
    </source>
</reference>
<evidence type="ECO:0000313" key="19">
    <source>
        <dbReference type="Proteomes" id="UP000070371"/>
    </source>
</evidence>
<dbReference type="PANTHER" id="PTHR21248">
    <property type="entry name" value="CARDIOLIPIN SYNTHASE"/>
    <property type="match status" value="1"/>
</dbReference>
<evidence type="ECO:0000313" key="18">
    <source>
        <dbReference type="EMBL" id="AML50960.1"/>
    </source>
</evidence>
<dbReference type="InterPro" id="IPR025202">
    <property type="entry name" value="PLD-like_dom"/>
</dbReference>
<name>A0A126UY41_9RHOB</name>
<evidence type="ECO:0000256" key="15">
    <source>
        <dbReference type="NCBIfam" id="TIGR04265"/>
    </source>
</evidence>
<dbReference type="Gene3D" id="3.30.870.10">
    <property type="entry name" value="Endonuclease Chain A"/>
    <property type="match status" value="2"/>
</dbReference>
<dbReference type="NCBIfam" id="TIGR04265">
    <property type="entry name" value="bac_cardiolipin"/>
    <property type="match status" value="1"/>
</dbReference>
<keyword evidence="8 16" id="KW-0812">Transmembrane</keyword>
<dbReference type="OrthoDB" id="9762009at2"/>
<dbReference type="PROSITE" id="PS50035">
    <property type="entry name" value="PLD"/>
    <property type="match status" value="2"/>
</dbReference>
<dbReference type="FunFam" id="3.30.870.10:FF:000014">
    <property type="entry name" value="Cardiolipin synthase"/>
    <property type="match status" value="1"/>
</dbReference>
<dbReference type="GO" id="GO:0008808">
    <property type="term" value="F:cardiolipin synthase activity"/>
    <property type="evidence" value="ECO:0007669"/>
    <property type="project" value="UniProtKB-UniRule"/>
</dbReference>
<proteinExistence type="predicted"/>
<dbReference type="EMBL" id="CP014327">
    <property type="protein sequence ID" value="AML50960.1"/>
    <property type="molecule type" value="Genomic_DNA"/>
</dbReference>
<dbReference type="InterPro" id="IPR001736">
    <property type="entry name" value="PLipase_D/transphosphatidylase"/>
</dbReference>
<evidence type="ECO:0000256" key="7">
    <source>
        <dbReference type="ARBA" id="ARBA00022679"/>
    </source>
</evidence>
<evidence type="ECO:0000256" key="2">
    <source>
        <dbReference type="ARBA" id="ARBA00004613"/>
    </source>
</evidence>
<dbReference type="GO" id="GO:0005576">
    <property type="term" value="C:extracellular region"/>
    <property type="evidence" value="ECO:0007669"/>
    <property type="project" value="UniProtKB-SubCell"/>
</dbReference>
<dbReference type="GO" id="GO:0032049">
    <property type="term" value="P:cardiolipin biosynthetic process"/>
    <property type="evidence" value="ECO:0007669"/>
    <property type="project" value="UniProtKB-UniRule"/>
</dbReference>
<dbReference type="CDD" id="cd09155">
    <property type="entry name" value="PLDc_PaCLS_like_1"/>
    <property type="match status" value="1"/>
</dbReference>
<evidence type="ECO:0000256" key="1">
    <source>
        <dbReference type="ARBA" id="ARBA00003145"/>
    </source>
</evidence>
<dbReference type="Pfam" id="PF13091">
    <property type="entry name" value="PLDc_2"/>
    <property type="match status" value="2"/>
</dbReference>
<keyword evidence="14" id="KW-1208">Phospholipid metabolism</keyword>
<evidence type="ECO:0000256" key="5">
    <source>
        <dbReference type="ARBA" id="ARBA00022516"/>
    </source>
</evidence>
<dbReference type="AlphaFoldDB" id="A0A126UY41"/>
<dbReference type="SMART" id="SM00155">
    <property type="entry name" value="PLDc"/>
    <property type="match status" value="2"/>
</dbReference>
<gene>
    <name evidence="18" type="ORF">RC74_06440</name>
</gene>
<dbReference type="KEGG" id="hat:RC74_06440"/>
<dbReference type="GO" id="GO:0005886">
    <property type="term" value="C:plasma membrane"/>
    <property type="evidence" value="ECO:0007669"/>
    <property type="project" value="UniProtKB-SubCell"/>
</dbReference>
<dbReference type="SUPFAM" id="SSF56024">
    <property type="entry name" value="Phospholipase D/nuclease"/>
    <property type="match status" value="2"/>
</dbReference>
<dbReference type="PANTHER" id="PTHR21248:SF22">
    <property type="entry name" value="PHOSPHOLIPASE D"/>
    <property type="match status" value="1"/>
</dbReference>
<evidence type="ECO:0000256" key="12">
    <source>
        <dbReference type="ARBA" id="ARBA00023136"/>
    </source>
</evidence>
<evidence type="ECO:0000256" key="10">
    <source>
        <dbReference type="ARBA" id="ARBA00022989"/>
    </source>
</evidence>